<feature type="compositionally biased region" description="Basic and acidic residues" evidence="7">
    <location>
        <begin position="325"/>
        <end position="334"/>
    </location>
</feature>
<dbReference type="OrthoDB" id="614844at2759"/>
<protein>
    <submittedName>
        <fullName evidence="11">Zinc finger C3HC-type protein 1</fullName>
    </submittedName>
</protein>
<keyword evidence="3" id="KW-0863">Zinc-finger</keyword>
<keyword evidence="2" id="KW-0479">Metal-binding</keyword>
<evidence type="ECO:0000259" key="8">
    <source>
        <dbReference type="Pfam" id="PF07967"/>
    </source>
</evidence>
<feature type="domain" description="NuBaID C-terminal" evidence="9">
    <location>
        <begin position="239"/>
        <end position="455"/>
    </location>
</feature>
<dbReference type="Pfam" id="PF08600">
    <property type="entry name" value="NuBaID_C"/>
    <property type="match status" value="1"/>
</dbReference>
<sequence length="496" mass="54730">MATLSSRGNRPEATDKQNKSPLASPQKVRELLNEGVASEDNVFVCGQPGSNSLAPNGLGKAPCEAANKEAFFTRVESYSCLKWAGKPRVLSPLRCARFGWINVDSDMLKCTSCQAFLCASIQPTLDFQKYEARVSELTKQLQSQHEKFCSWPDFPCPDRFWMVPVNEPGLLLTSFLERFKSACMLEQQLPAMKPEQLKAMTLTEDVISVLLQLIEDEQKKQGSLPCKASSDPLSVQVAACIVALCGWAASPALHAMNLPILTCSYCMRKVGLWNFHQMEGMSGDLDCSSQSPPPTPTTSQEPSRSDRQTSSSPSQSPTPCRMKLRSQDSIRSEQEGTPSPLMARTRNRDSPSPSEEIPSPFSRMKRPMTRSRGQGDVLGVGDVPSSPQRKSKRPRLSSASSPEGPMHRNVFDPVAQHRDWCPWVSVGREERSLAGSLREGSEAELPQPGWRAALTLFLSMKRSLSPIGASPSQGPHDKSKKVFTIFRQWQVSSPSQ</sequence>
<reference evidence="11" key="1">
    <citation type="submission" date="2025-08" db="UniProtKB">
        <authorList>
            <consortium name="RefSeq"/>
        </authorList>
    </citation>
    <scope>IDENTIFICATION</scope>
</reference>
<evidence type="ECO:0000313" key="10">
    <source>
        <dbReference type="Proteomes" id="UP000504632"/>
    </source>
</evidence>
<keyword evidence="4" id="KW-0862">Zinc</keyword>
<feature type="compositionally biased region" description="Low complexity" evidence="7">
    <location>
        <begin position="297"/>
        <end position="319"/>
    </location>
</feature>
<feature type="compositionally biased region" description="Low complexity" evidence="7">
    <location>
        <begin position="350"/>
        <end position="360"/>
    </location>
</feature>
<dbReference type="RefSeq" id="XP_030634408.1">
    <property type="nucleotide sequence ID" value="XM_030778548.1"/>
</dbReference>
<dbReference type="InterPro" id="IPR013909">
    <property type="entry name" value="NuBaID_C"/>
</dbReference>
<comment type="subcellular location">
    <subcellularLocation>
        <location evidence="1">Nucleus</location>
    </subcellularLocation>
</comment>
<dbReference type="InterPro" id="IPR012935">
    <property type="entry name" value="NuBaID_N"/>
</dbReference>
<evidence type="ECO:0000259" key="9">
    <source>
        <dbReference type="Pfam" id="PF08600"/>
    </source>
</evidence>
<dbReference type="PANTHER" id="PTHR15835">
    <property type="entry name" value="NUCLEAR-INTERACTING PARTNER OF ALK"/>
    <property type="match status" value="1"/>
</dbReference>
<gene>
    <name evidence="11" type="primary">zc3hc1</name>
</gene>
<evidence type="ECO:0000256" key="2">
    <source>
        <dbReference type="ARBA" id="ARBA00022723"/>
    </source>
</evidence>
<dbReference type="Proteomes" id="UP000504632">
    <property type="component" value="Chromosome 1"/>
</dbReference>
<proteinExistence type="predicted"/>
<keyword evidence="10" id="KW-1185">Reference proteome</keyword>
<evidence type="ECO:0000256" key="1">
    <source>
        <dbReference type="ARBA" id="ARBA00004123"/>
    </source>
</evidence>
<dbReference type="GO" id="GO:0005634">
    <property type="term" value="C:nucleus"/>
    <property type="evidence" value="ECO:0007669"/>
    <property type="project" value="UniProtKB-SubCell"/>
</dbReference>
<evidence type="ECO:0000313" key="11">
    <source>
        <dbReference type="RefSeq" id="XP_030634408.1"/>
    </source>
</evidence>
<name>A0A6J2VQY6_CHACN</name>
<dbReference type="GeneID" id="115815581"/>
<evidence type="ECO:0000256" key="5">
    <source>
        <dbReference type="ARBA" id="ARBA00023242"/>
    </source>
</evidence>
<dbReference type="AlphaFoldDB" id="A0A6J2VQY6"/>
<evidence type="ECO:0000256" key="7">
    <source>
        <dbReference type="SAM" id="MobiDB-lite"/>
    </source>
</evidence>
<evidence type="ECO:0000256" key="4">
    <source>
        <dbReference type="ARBA" id="ARBA00022833"/>
    </source>
</evidence>
<organism evidence="10 11">
    <name type="scientific">Chanos chanos</name>
    <name type="common">Milkfish</name>
    <name type="synonym">Mugil chanos</name>
    <dbReference type="NCBI Taxonomy" id="29144"/>
    <lineage>
        <taxon>Eukaryota</taxon>
        <taxon>Metazoa</taxon>
        <taxon>Chordata</taxon>
        <taxon>Craniata</taxon>
        <taxon>Vertebrata</taxon>
        <taxon>Euteleostomi</taxon>
        <taxon>Actinopterygii</taxon>
        <taxon>Neopterygii</taxon>
        <taxon>Teleostei</taxon>
        <taxon>Ostariophysi</taxon>
        <taxon>Gonorynchiformes</taxon>
        <taxon>Chanidae</taxon>
        <taxon>Chanos</taxon>
    </lineage>
</organism>
<feature type="domain" description="C3HC-type" evidence="8">
    <location>
        <begin position="67"/>
        <end position="191"/>
    </location>
</feature>
<dbReference type="CTD" id="51530"/>
<accession>A0A6J2VQY6</accession>
<feature type="region of interest" description="Disordered" evidence="7">
    <location>
        <begin position="1"/>
        <end position="26"/>
    </location>
</feature>
<dbReference type="GO" id="GO:0008270">
    <property type="term" value="F:zinc ion binding"/>
    <property type="evidence" value="ECO:0007669"/>
    <property type="project" value="UniProtKB-KW"/>
</dbReference>
<evidence type="ECO:0000256" key="3">
    <source>
        <dbReference type="ARBA" id="ARBA00022771"/>
    </source>
</evidence>
<evidence type="ECO:0000256" key="6">
    <source>
        <dbReference type="ARBA" id="ARBA00044931"/>
    </source>
</evidence>
<dbReference type="PANTHER" id="PTHR15835:SF6">
    <property type="entry name" value="ZINC FINGER C3HC-TYPE PROTEIN 1"/>
    <property type="match status" value="1"/>
</dbReference>
<keyword evidence="5" id="KW-0539">Nucleus</keyword>
<comment type="function">
    <text evidence="6">Required for proper positioning of a substantial amount of TPR at the nuclear basket (NB) through interaction with TPR.</text>
</comment>
<dbReference type="Pfam" id="PF07967">
    <property type="entry name" value="zf-C3HC"/>
    <property type="match status" value="1"/>
</dbReference>
<feature type="compositionally biased region" description="Basic and acidic residues" evidence="7">
    <location>
        <begin position="9"/>
        <end position="18"/>
    </location>
</feature>
<dbReference type="InParanoid" id="A0A6J2VQY6"/>
<feature type="region of interest" description="Disordered" evidence="7">
    <location>
        <begin position="283"/>
        <end position="410"/>
    </location>
</feature>